<dbReference type="PROSITE" id="PS51294">
    <property type="entry name" value="HTH_MYB"/>
    <property type="match status" value="1"/>
</dbReference>
<name>A0AA86PKX3_9EUKA</name>
<keyword evidence="5" id="KW-1185">Reference proteome</keyword>
<dbReference type="InterPro" id="IPR009057">
    <property type="entry name" value="Homeodomain-like_sf"/>
</dbReference>
<dbReference type="EMBL" id="CATOUU010000673">
    <property type="protein sequence ID" value="CAI9940117.1"/>
    <property type="molecule type" value="Genomic_DNA"/>
</dbReference>
<dbReference type="SUPFAM" id="SSF46689">
    <property type="entry name" value="Homeodomain-like"/>
    <property type="match status" value="1"/>
</dbReference>
<feature type="domain" description="HTH myb-type" evidence="2">
    <location>
        <begin position="1"/>
        <end position="61"/>
    </location>
</feature>
<proteinExistence type="predicted"/>
<reference evidence="4 5" key="2">
    <citation type="submission" date="2024-07" db="EMBL/GenBank/DDBJ databases">
        <authorList>
            <person name="Akdeniz Z."/>
        </authorList>
    </citation>
    <scope>NUCLEOTIDE SEQUENCE [LARGE SCALE GENOMIC DNA]</scope>
</reference>
<feature type="domain" description="Myb-like" evidence="1">
    <location>
        <begin position="4"/>
        <end position="57"/>
    </location>
</feature>
<dbReference type="InterPro" id="IPR001005">
    <property type="entry name" value="SANT/Myb"/>
</dbReference>
<protein>
    <submittedName>
        <fullName evidence="3">SANT/Myb domain</fullName>
    </submittedName>
    <submittedName>
        <fullName evidence="4">SANT/Myb_domain</fullName>
    </submittedName>
</protein>
<dbReference type="Gene3D" id="1.10.10.60">
    <property type="entry name" value="Homeodomain-like"/>
    <property type="match status" value="1"/>
</dbReference>
<dbReference type="SMART" id="SM00717">
    <property type="entry name" value="SANT"/>
    <property type="match status" value="1"/>
</dbReference>
<evidence type="ECO:0000259" key="2">
    <source>
        <dbReference type="PROSITE" id="PS51294"/>
    </source>
</evidence>
<evidence type="ECO:0000313" key="5">
    <source>
        <dbReference type="Proteomes" id="UP001642409"/>
    </source>
</evidence>
<dbReference type="InterPro" id="IPR017930">
    <property type="entry name" value="Myb_dom"/>
</dbReference>
<dbReference type="EMBL" id="CAXDID020000203">
    <property type="protein sequence ID" value="CAL6054743.1"/>
    <property type="molecule type" value="Genomic_DNA"/>
</dbReference>
<accession>A0AA86PKX3</accession>
<dbReference type="Pfam" id="PF00249">
    <property type="entry name" value="Myb_DNA-binding"/>
    <property type="match status" value="1"/>
</dbReference>
<dbReference type="PROSITE" id="PS50090">
    <property type="entry name" value="MYB_LIKE"/>
    <property type="match status" value="1"/>
</dbReference>
<reference evidence="3" key="1">
    <citation type="submission" date="2023-06" db="EMBL/GenBank/DDBJ databases">
        <authorList>
            <person name="Kurt Z."/>
        </authorList>
    </citation>
    <scope>NUCLEOTIDE SEQUENCE</scope>
</reference>
<dbReference type="AlphaFoldDB" id="A0AA86PKX3"/>
<dbReference type="CDD" id="cd00167">
    <property type="entry name" value="SANT"/>
    <property type="match status" value="1"/>
</dbReference>
<comment type="caution">
    <text evidence="3">The sequence shown here is derived from an EMBL/GenBank/DDBJ whole genome shotgun (WGS) entry which is preliminary data.</text>
</comment>
<evidence type="ECO:0000313" key="4">
    <source>
        <dbReference type="EMBL" id="CAL6054743.1"/>
    </source>
</evidence>
<dbReference type="Proteomes" id="UP001642409">
    <property type="component" value="Unassembled WGS sequence"/>
</dbReference>
<organism evidence="3">
    <name type="scientific">Hexamita inflata</name>
    <dbReference type="NCBI Taxonomy" id="28002"/>
    <lineage>
        <taxon>Eukaryota</taxon>
        <taxon>Metamonada</taxon>
        <taxon>Diplomonadida</taxon>
        <taxon>Hexamitidae</taxon>
        <taxon>Hexamitinae</taxon>
        <taxon>Hexamita</taxon>
    </lineage>
</organism>
<evidence type="ECO:0000259" key="1">
    <source>
        <dbReference type="PROSITE" id="PS50090"/>
    </source>
</evidence>
<gene>
    <name evidence="3" type="ORF">HINF_LOCUS27762</name>
    <name evidence="4" type="ORF">HINF_LOCUS46213</name>
</gene>
<sequence>MSKHKESNYNPWSSTELQYIVNATREYRNKKINWKQIQQQLKHRTIQQCKSFYNNHVKQYEFSYIRENFNDAQIAHMMLSYLAIGKLEDIIDPNNSKFETRYQKSWLQADFLIIIYQLQTNNKQFPYDVKLLNLLKEMIAFYNQIKPQIEQQLVQYGFGILGKHKINATQMNSLVSFMQSIDSDNLLEKINKALANTQKTYESVIILK</sequence>
<evidence type="ECO:0000313" key="3">
    <source>
        <dbReference type="EMBL" id="CAI9940117.1"/>
    </source>
</evidence>